<dbReference type="Proteomes" id="UP000077202">
    <property type="component" value="Unassembled WGS sequence"/>
</dbReference>
<dbReference type="PROSITE" id="PS00028">
    <property type="entry name" value="ZINC_FINGER_C2H2_1"/>
    <property type="match status" value="1"/>
</dbReference>
<dbReference type="GO" id="GO:0009740">
    <property type="term" value="P:gibberellic acid mediated signaling pathway"/>
    <property type="evidence" value="ECO:0007669"/>
    <property type="project" value="TreeGrafter"/>
</dbReference>
<dbReference type="PANTHER" id="PTHR46353">
    <property type="entry name" value="ZINC FINGER PROTEIN 5"/>
    <property type="match status" value="1"/>
</dbReference>
<evidence type="ECO:0000259" key="3">
    <source>
        <dbReference type="PROSITE" id="PS50157"/>
    </source>
</evidence>
<feature type="region of interest" description="Disordered" evidence="2">
    <location>
        <begin position="55"/>
        <end position="410"/>
    </location>
</feature>
<dbReference type="GO" id="GO:0009736">
    <property type="term" value="P:cytokinin-activated signaling pathway"/>
    <property type="evidence" value="ECO:0007669"/>
    <property type="project" value="TreeGrafter"/>
</dbReference>
<evidence type="ECO:0000256" key="2">
    <source>
        <dbReference type="SAM" id="MobiDB-lite"/>
    </source>
</evidence>
<comment type="caution">
    <text evidence="4">The sequence shown here is derived from an EMBL/GenBank/DDBJ whole genome shotgun (WGS) entry which is preliminary data.</text>
</comment>
<keyword evidence="5" id="KW-1185">Reference proteome</keyword>
<feature type="compositionally biased region" description="Polar residues" evidence="2">
    <location>
        <begin position="179"/>
        <end position="190"/>
    </location>
</feature>
<dbReference type="InterPro" id="IPR013087">
    <property type="entry name" value="Znf_C2H2_type"/>
</dbReference>
<proteinExistence type="predicted"/>
<dbReference type="GO" id="GO:0003700">
    <property type="term" value="F:DNA-binding transcription factor activity"/>
    <property type="evidence" value="ECO:0007669"/>
    <property type="project" value="TreeGrafter"/>
</dbReference>
<gene>
    <name evidence="4" type="ORF">AXG93_4620s1170</name>
</gene>
<organism evidence="4 5">
    <name type="scientific">Marchantia polymorpha subsp. ruderalis</name>
    <dbReference type="NCBI Taxonomy" id="1480154"/>
    <lineage>
        <taxon>Eukaryota</taxon>
        <taxon>Viridiplantae</taxon>
        <taxon>Streptophyta</taxon>
        <taxon>Embryophyta</taxon>
        <taxon>Marchantiophyta</taxon>
        <taxon>Marchantiopsida</taxon>
        <taxon>Marchantiidae</taxon>
        <taxon>Marchantiales</taxon>
        <taxon>Marchantiaceae</taxon>
        <taxon>Marchantia</taxon>
    </lineage>
</organism>
<feature type="compositionally biased region" description="Low complexity" evidence="2">
    <location>
        <begin position="678"/>
        <end position="693"/>
    </location>
</feature>
<feature type="compositionally biased region" description="Basic and acidic residues" evidence="2">
    <location>
        <begin position="144"/>
        <end position="158"/>
    </location>
</feature>
<keyword evidence="1" id="KW-0479">Metal-binding</keyword>
<dbReference type="GO" id="GO:0010090">
    <property type="term" value="P:trichome morphogenesis"/>
    <property type="evidence" value="ECO:0007669"/>
    <property type="project" value="InterPro"/>
</dbReference>
<dbReference type="EMBL" id="LVLJ01002341">
    <property type="protein sequence ID" value="OAE25303.1"/>
    <property type="molecule type" value="Genomic_DNA"/>
</dbReference>
<accession>A0A176VY41</accession>
<feature type="compositionally biased region" description="Low complexity" evidence="2">
    <location>
        <begin position="622"/>
        <end position="632"/>
    </location>
</feature>
<evidence type="ECO:0000313" key="4">
    <source>
        <dbReference type="EMBL" id="OAE25303.1"/>
    </source>
</evidence>
<feature type="compositionally biased region" description="Basic and acidic residues" evidence="2">
    <location>
        <begin position="328"/>
        <end position="341"/>
    </location>
</feature>
<dbReference type="InterPro" id="IPR036236">
    <property type="entry name" value="Znf_C2H2_sf"/>
</dbReference>
<dbReference type="SUPFAM" id="SSF57667">
    <property type="entry name" value="beta-beta-alpha zinc fingers"/>
    <property type="match status" value="1"/>
</dbReference>
<dbReference type="PROSITE" id="PS50157">
    <property type="entry name" value="ZINC_FINGER_C2H2_2"/>
    <property type="match status" value="1"/>
</dbReference>
<feature type="compositionally biased region" description="Basic and acidic residues" evidence="2">
    <location>
        <begin position="359"/>
        <end position="373"/>
    </location>
</feature>
<name>A0A176VY41_MARPO</name>
<feature type="domain" description="C2H2-type" evidence="3">
    <location>
        <begin position="423"/>
        <end position="450"/>
    </location>
</feature>
<feature type="compositionally biased region" description="Basic and acidic residues" evidence="2">
    <location>
        <begin position="18"/>
        <end position="28"/>
    </location>
</feature>
<feature type="region of interest" description="Disordered" evidence="2">
    <location>
        <begin position="608"/>
        <end position="714"/>
    </location>
</feature>
<evidence type="ECO:0000313" key="5">
    <source>
        <dbReference type="Proteomes" id="UP000077202"/>
    </source>
</evidence>
<dbReference type="PANTHER" id="PTHR46353:SF23">
    <property type="entry name" value="C2H2 ZINC FINGER-CONTAINING PROTEIN-RELATED"/>
    <property type="match status" value="1"/>
</dbReference>
<feature type="compositionally biased region" description="Basic and acidic residues" evidence="2">
    <location>
        <begin position="82"/>
        <end position="99"/>
    </location>
</feature>
<dbReference type="Gene3D" id="3.30.160.60">
    <property type="entry name" value="Classic Zinc Finger"/>
    <property type="match status" value="1"/>
</dbReference>
<dbReference type="Pfam" id="PF13912">
    <property type="entry name" value="zf-C2H2_6"/>
    <property type="match status" value="1"/>
</dbReference>
<dbReference type="GO" id="GO:0008270">
    <property type="term" value="F:zinc ion binding"/>
    <property type="evidence" value="ECO:0007669"/>
    <property type="project" value="UniProtKB-KW"/>
</dbReference>
<keyword evidence="1" id="KW-0863">Zinc-finger</keyword>
<dbReference type="GO" id="GO:0005634">
    <property type="term" value="C:nucleus"/>
    <property type="evidence" value="ECO:0007669"/>
    <property type="project" value="TreeGrafter"/>
</dbReference>
<feature type="compositionally biased region" description="Basic residues" evidence="2">
    <location>
        <begin position="110"/>
        <end position="120"/>
    </location>
</feature>
<dbReference type="InterPro" id="IPR044299">
    <property type="entry name" value="GIS3/ZFP5/ZFP6"/>
</dbReference>
<dbReference type="AlphaFoldDB" id="A0A176VY41"/>
<protein>
    <recommendedName>
        <fullName evidence="3">C2H2-type domain-containing protein</fullName>
    </recommendedName>
</protein>
<sequence length="714" mass="77005">MAPPRWAPRRSSAPNGGGRDRVATESGRRSGCRHGGCTQVGCYDEKSSDEISACAASDGSARISAISKRHRESEDIEDAGDYSDRDDVNRLDLDLDRMSTDVVSADVGNTRKKGSNKRGSHSPGASEEYARGHDEVQSGMDSSIHFDRSSSRSEDVACHSELSNDENEAGLELGKRNTPGHSQKVASSSRFHAGNARLTVNLEEGESGEGALRGGAGESKIRHNYADLQSPASSSSFFHRKNEAKPRADLPVGAPSSSYDRDADERAGSGGGGPYAVHGFGRDQSSETSHPSSSEDWGGGTRPGGACREKAVKLFGIEVTPTSSPAGRGEETVFSERDSPDGRVQASQKWAYRLAEQARSGKDEDPVDDKEKSVGFQEEEETIEEIKSDPSGAGGDVEDGRSDTKVEQASGCSGFSAGENRKYECQYCFREFASSQALGGHQNAHKRERQQAKRAQIQASRAAVNHSKASSRQFYPMPHMHHRLAPGSRLVPHSARHAVEEGGMVSPGGHHQPAPQRIAMIHPLPHQPAYFPHYPQNPLGFPPRNVPSMNVLGSVPQNPPPTSWVFYSSPTPQFGGHFFPTAGPPMFSPIYSDVVYPEAPTMQPQPMIAQMQPKQSMEDSSRAAAPPANNRPLSFKTLPFSGPTSTKTFLQTGPPLRLHQPMSGESGGQPVESRVEYQYHQSPQQQQPQQVQHGGCDNSVDLHLGLGRAGSDDV</sequence>
<feature type="region of interest" description="Disordered" evidence="2">
    <location>
        <begin position="1"/>
        <end position="37"/>
    </location>
</feature>
<reference evidence="4" key="1">
    <citation type="submission" date="2016-03" db="EMBL/GenBank/DDBJ databases">
        <title>Mechanisms controlling the formation of the plant cell surface in tip-growing cells are functionally conserved among land plants.</title>
        <authorList>
            <person name="Honkanen S."/>
            <person name="Jones V.A."/>
            <person name="Morieri G."/>
            <person name="Champion C."/>
            <person name="Hetherington A.J."/>
            <person name="Kelly S."/>
            <person name="Saint-Marcoux D."/>
            <person name="Proust H."/>
            <person name="Prescott H."/>
            <person name="Dolan L."/>
        </authorList>
    </citation>
    <scope>NUCLEOTIDE SEQUENCE [LARGE SCALE GENOMIC DNA]</scope>
    <source>
        <tissue evidence="4">Whole gametophyte</tissue>
    </source>
</reference>
<dbReference type="GO" id="GO:0000976">
    <property type="term" value="F:transcription cis-regulatory region binding"/>
    <property type="evidence" value="ECO:0007669"/>
    <property type="project" value="TreeGrafter"/>
</dbReference>
<feature type="compositionally biased region" description="Polar residues" evidence="2">
    <location>
        <begin position="642"/>
        <end position="651"/>
    </location>
</feature>
<keyword evidence="1" id="KW-0862">Zinc</keyword>
<evidence type="ECO:0000256" key="1">
    <source>
        <dbReference type="PROSITE-ProRule" id="PRU00042"/>
    </source>
</evidence>